<gene>
    <name evidence="2" type="ORF">TrLO_g11093</name>
</gene>
<reference evidence="3" key="1">
    <citation type="journal article" date="2023" name="Commun. Biol.">
        <title>Genome analysis of Parmales, the sister group of diatoms, reveals the evolutionary specialization of diatoms from phago-mixotrophs to photoautotrophs.</title>
        <authorList>
            <person name="Ban H."/>
            <person name="Sato S."/>
            <person name="Yoshikawa S."/>
            <person name="Yamada K."/>
            <person name="Nakamura Y."/>
            <person name="Ichinomiya M."/>
            <person name="Sato N."/>
            <person name="Blanc-Mathieu R."/>
            <person name="Endo H."/>
            <person name="Kuwata A."/>
            <person name="Ogata H."/>
        </authorList>
    </citation>
    <scope>NUCLEOTIDE SEQUENCE [LARGE SCALE GENOMIC DNA]</scope>
    <source>
        <strain evidence="3">NIES 3700</strain>
    </source>
</reference>
<organism evidence="2 3">
    <name type="scientific">Triparma laevis f. longispina</name>
    <dbReference type="NCBI Taxonomy" id="1714387"/>
    <lineage>
        <taxon>Eukaryota</taxon>
        <taxon>Sar</taxon>
        <taxon>Stramenopiles</taxon>
        <taxon>Ochrophyta</taxon>
        <taxon>Bolidophyceae</taxon>
        <taxon>Parmales</taxon>
        <taxon>Triparmaceae</taxon>
        <taxon>Triparma</taxon>
    </lineage>
</organism>
<comment type="caution">
    <text evidence="2">The sequence shown here is derived from an EMBL/GenBank/DDBJ whole genome shotgun (WGS) entry which is preliminary data.</text>
</comment>
<dbReference type="OrthoDB" id="10427514at2759"/>
<proteinExistence type="predicted"/>
<protein>
    <submittedName>
        <fullName evidence="2">Uncharacterized protein</fullName>
    </submittedName>
</protein>
<sequence length="274" mass="30943">MLIKMHVNKCLLLLIFFFQEQGPWKAFSFTIQLQNQRIVGAGSTKSSTLRSSSYDNIDRMMASEIASIDPDGTILAPLIRPQSPAARYFASENVEPSILHASEVVQARSAPFPPLLNATKSETEKILTFFSNHLNLLITQTSETSSTSLSDSFIVEGRRLLACKSVLIVPKCEDDVILKLRIFEQIRNLITSNTSDSGIILSPSYKFDSELTPMLRNILNFIGYDSVDILVEEFIDDSDEDERSVLRIIYEGSEVPWGKKVEVQRWRDLMNTIE</sequence>
<evidence type="ECO:0000313" key="2">
    <source>
        <dbReference type="EMBL" id="GMI13016.1"/>
    </source>
</evidence>
<keyword evidence="3" id="KW-1185">Reference proteome</keyword>
<feature type="chain" id="PRO_5040897572" evidence="1">
    <location>
        <begin position="27"/>
        <end position="274"/>
    </location>
</feature>
<evidence type="ECO:0000256" key="1">
    <source>
        <dbReference type="SAM" id="SignalP"/>
    </source>
</evidence>
<accession>A0A9W7FJ77</accession>
<feature type="signal peptide" evidence="1">
    <location>
        <begin position="1"/>
        <end position="26"/>
    </location>
</feature>
<name>A0A9W7FJ77_9STRA</name>
<keyword evidence="1" id="KW-0732">Signal</keyword>
<dbReference type="Proteomes" id="UP001165122">
    <property type="component" value="Unassembled WGS sequence"/>
</dbReference>
<dbReference type="EMBL" id="BRXW01000184">
    <property type="protein sequence ID" value="GMI13016.1"/>
    <property type="molecule type" value="Genomic_DNA"/>
</dbReference>
<evidence type="ECO:0000313" key="3">
    <source>
        <dbReference type="Proteomes" id="UP001165122"/>
    </source>
</evidence>
<dbReference type="AlphaFoldDB" id="A0A9W7FJ77"/>